<dbReference type="Proteomes" id="UP000198853">
    <property type="component" value="Unassembled WGS sequence"/>
</dbReference>
<organism evidence="2 3">
    <name type="scientific">Natribacillus halophilus</name>
    <dbReference type="NCBI Taxonomy" id="549003"/>
    <lineage>
        <taxon>Bacteria</taxon>
        <taxon>Bacillati</taxon>
        <taxon>Bacillota</taxon>
        <taxon>Bacilli</taxon>
        <taxon>Bacillales</taxon>
        <taxon>Bacillaceae</taxon>
        <taxon>Natribacillus</taxon>
    </lineage>
</organism>
<protein>
    <submittedName>
        <fullName evidence="2">Uncharacterized protein</fullName>
    </submittedName>
</protein>
<reference evidence="2 3" key="1">
    <citation type="submission" date="2016-10" db="EMBL/GenBank/DDBJ databases">
        <authorList>
            <person name="de Groot N.N."/>
        </authorList>
    </citation>
    <scope>NUCLEOTIDE SEQUENCE [LARGE SCALE GENOMIC DNA]</scope>
    <source>
        <strain evidence="2 3">DSM 21771</strain>
    </source>
</reference>
<dbReference type="AlphaFoldDB" id="A0A1G8M7M6"/>
<sequence>MRGVIPLKLGGRSVRGQRLAVIPQTPGGPIREGSEARCDPSKARGTDP</sequence>
<gene>
    <name evidence="2" type="ORF">SAMN04488123_10412</name>
</gene>
<proteinExistence type="predicted"/>
<evidence type="ECO:0000313" key="2">
    <source>
        <dbReference type="EMBL" id="SDI63853.1"/>
    </source>
</evidence>
<evidence type="ECO:0000256" key="1">
    <source>
        <dbReference type="SAM" id="MobiDB-lite"/>
    </source>
</evidence>
<name>A0A1G8M7M6_9BACI</name>
<feature type="compositionally biased region" description="Basic and acidic residues" evidence="1">
    <location>
        <begin position="32"/>
        <end position="48"/>
    </location>
</feature>
<dbReference type="EMBL" id="FNEN01000004">
    <property type="protein sequence ID" value="SDI63853.1"/>
    <property type="molecule type" value="Genomic_DNA"/>
</dbReference>
<feature type="region of interest" description="Disordered" evidence="1">
    <location>
        <begin position="18"/>
        <end position="48"/>
    </location>
</feature>
<evidence type="ECO:0000313" key="3">
    <source>
        <dbReference type="Proteomes" id="UP000198853"/>
    </source>
</evidence>
<accession>A0A1G8M7M6</accession>
<keyword evidence="3" id="KW-1185">Reference proteome</keyword>